<organism evidence="1 2">
    <name type="scientific">Micromonospora globbae</name>
    <dbReference type="NCBI Taxonomy" id="1894969"/>
    <lineage>
        <taxon>Bacteria</taxon>
        <taxon>Bacillati</taxon>
        <taxon>Actinomycetota</taxon>
        <taxon>Actinomycetes</taxon>
        <taxon>Micromonosporales</taxon>
        <taxon>Micromonosporaceae</taxon>
        <taxon>Micromonospora</taxon>
    </lineage>
</organism>
<proteinExistence type="predicted"/>
<evidence type="ECO:0000313" key="2">
    <source>
        <dbReference type="Proteomes" id="UP001432190"/>
    </source>
</evidence>
<protein>
    <submittedName>
        <fullName evidence="1">Uncharacterized protein</fullName>
    </submittedName>
</protein>
<evidence type="ECO:0000313" key="1">
    <source>
        <dbReference type="EMBL" id="WUP50764.1"/>
    </source>
</evidence>
<gene>
    <name evidence="1" type="ORF">OG994_04405</name>
</gene>
<dbReference type="EMBL" id="CP108084">
    <property type="protein sequence ID" value="WUP50764.1"/>
    <property type="molecule type" value="Genomic_DNA"/>
</dbReference>
<keyword evidence="2" id="KW-1185">Reference proteome</keyword>
<sequence>MTIADDMVSLSLSSDADVTKGRAVRLPGPSSRRSAVHELRDLARRGELAAHAAAAEPETRARLAGAAYDIVWPIVFARVTRPIENRRGHWSCASSVRMLTDECLDRHHDDVEAVVTDLLVGAKVPIVDVERWVAARLTAATVDGHRRRRGQRGALQRPRVPVWLAAELGGDPWLTDLAVQILTWVGLPATAGSQLWPLESWARRRESVTGDPAGGDEATVAREVEQVLTAMRRRRKWYADYVERPLGRKWAPVIALAGETVGDPPPLLAVGPAEQDDARLTELASAAVEAISSRLRSGADPVDTVVRVIGVVFGGGTGSEEIDRTPDDLPATDAWVSALLSDPAATRRIVGEVLRIIDEARP</sequence>
<reference evidence="1" key="1">
    <citation type="submission" date="2022-10" db="EMBL/GenBank/DDBJ databases">
        <title>The complete genomes of actinobacterial strains from the NBC collection.</title>
        <authorList>
            <person name="Joergensen T.S."/>
            <person name="Alvarez Arevalo M."/>
            <person name="Sterndorff E.B."/>
            <person name="Faurdal D."/>
            <person name="Vuksanovic O."/>
            <person name="Mourched A.-S."/>
            <person name="Charusanti P."/>
            <person name="Shaw S."/>
            <person name="Blin K."/>
            <person name="Weber T."/>
        </authorList>
    </citation>
    <scope>NUCLEOTIDE SEQUENCE</scope>
    <source>
        <strain evidence="1">NBC_00256</strain>
    </source>
</reference>
<dbReference type="Proteomes" id="UP001432190">
    <property type="component" value="Chromosome"/>
</dbReference>
<dbReference type="RefSeq" id="WP_328852271.1">
    <property type="nucleotide sequence ID" value="NZ_CP108084.1"/>
</dbReference>
<name>A0ABZ1S9V1_9ACTN</name>
<accession>A0ABZ1S9V1</accession>